<dbReference type="Proteomes" id="UP001060085">
    <property type="component" value="Linkage Group LG02"/>
</dbReference>
<comment type="caution">
    <text evidence="1">The sequence shown here is derived from an EMBL/GenBank/DDBJ whole genome shotgun (WGS) entry which is preliminary data.</text>
</comment>
<dbReference type="EMBL" id="CM044702">
    <property type="protein sequence ID" value="KAI5676995.1"/>
    <property type="molecule type" value="Genomic_DNA"/>
</dbReference>
<organism evidence="1 2">
    <name type="scientific">Catharanthus roseus</name>
    <name type="common">Madagascar periwinkle</name>
    <name type="synonym">Vinca rosea</name>
    <dbReference type="NCBI Taxonomy" id="4058"/>
    <lineage>
        <taxon>Eukaryota</taxon>
        <taxon>Viridiplantae</taxon>
        <taxon>Streptophyta</taxon>
        <taxon>Embryophyta</taxon>
        <taxon>Tracheophyta</taxon>
        <taxon>Spermatophyta</taxon>
        <taxon>Magnoliopsida</taxon>
        <taxon>eudicotyledons</taxon>
        <taxon>Gunneridae</taxon>
        <taxon>Pentapetalae</taxon>
        <taxon>asterids</taxon>
        <taxon>lamiids</taxon>
        <taxon>Gentianales</taxon>
        <taxon>Apocynaceae</taxon>
        <taxon>Rauvolfioideae</taxon>
        <taxon>Vinceae</taxon>
        <taxon>Catharanthinae</taxon>
        <taxon>Catharanthus</taxon>
    </lineage>
</organism>
<accession>A0ACC0BWK6</accession>
<sequence>MDRHLIIHKGNFPNLLHRALAYFFGHKLVQKRSGLSEVRIIDIYFLDKLHNHSPLSLSFLIIQTMRNTGCDTSKRRVIKFITFNICGYSWDEENQVWIPPSEEDRLWDRNLTDFCSIKKTTQTGLGVSSSQLVENDAEADESYNPLDDNEDEAGAHNTVLIDIFQAKIRTSFE</sequence>
<protein>
    <submittedName>
        <fullName evidence="1">Uncharacterized protein</fullName>
    </submittedName>
</protein>
<keyword evidence="2" id="KW-1185">Reference proteome</keyword>
<evidence type="ECO:0000313" key="1">
    <source>
        <dbReference type="EMBL" id="KAI5676995.1"/>
    </source>
</evidence>
<reference evidence="2" key="1">
    <citation type="journal article" date="2023" name="Nat. Plants">
        <title>Single-cell RNA sequencing provides a high-resolution roadmap for understanding the multicellular compartmentation of specialized metabolism.</title>
        <authorList>
            <person name="Sun S."/>
            <person name="Shen X."/>
            <person name="Li Y."/>
            <person name="Li Y."/>
            <person name="Wang S."/>
            <person name="Li R."/>
            <person name="Zhang H."/>
            <person name="Shen G."/>
            <person name="Guo B."/>
            <person name="Wei J."/>
            <person name="Xu J."/>
            <person name="St-Pierre B."/>
            <person name="Chen S."/>
            <person name="Sun C."/>
        </authorList>
    </citation>
    <scope>NUCLEOTIDE SEQUENCE [LARGE SCALE GENOMIC DNA]</scope>
</reference>
<proteinExistence type="predicted"/>
<gene>
    <name evidence="1" type="ORF">M9H77_07945</name>
</gene>
<evidence type="ECO:0000313" key="2">
    <source>
        <dbReference type="Proteomes" id="UP001060085"/>
    </source>
</evidence>
<name>A0ACC0BWK6_CATRO</name>